<gene>
    <name evidence="3" type="ORF">SEMRO_1324_G262820.1</name>
</gene>
<reference evidence="3" key="1">
    <citation type="submission" date="2020-06" db="EMBL/GenBank/DDBJ databases">
        <authorList>
            <consortium name="Plant Systems Biology data submission"/>
        </authorList>
    </citation>
    <scope>NUCLEOTIDE SEQUENCE</scope>
    <source>
        <strain evidence="3">D6</strain>
    </source>
</reference>
<dbReference type="PANTHER" id="PTHR48075">
    <property type="entry name" value="3-HYDROXYACYL-COA DEHYDROGENASE FAMILY PROTEIN"/>
    <property type="match status" value="1"/>
</dbReference>
<proteinExistence type="predicted"/>
<keyword evidence="4" id="KW-1185">Reference proteome</keyword>
<dbReference type="OrthoDB" id="2021159at2759"/>
<evidence type="ECO:0000313" key="3">
    <source>
        <dbReference type="EMBL" id="CAB9522627.1"/>
    </source>
</evidence>
<feature type="signal peptide" evidence="1">
    <location>
        <begin position="1"/>
        <end position="22"/>
    </location>
</feature>
<dbReference type="AlphaFoldDB" id="A0A9N8HRI1"/>
<sequence>MITPELLSILLLIAAYLKQGFALSTESLRTPPLTTKPQSGAVVVVGGGFIGSSFCAVYLASGKRVVCSDPFVSEADLKKRIETVWPTVRARGIGGKFDSCPTSPPFERLTFESSVETALRENPTQFVQECTIEDIESKQEVLGRLDELLADQPSTIISSSTSYIPHELLITKCKHHKDRVLVGHPTIPYLDSFLEIYGTSQTHVNAAQAWYSQAGFEAVVMKKTIPGHLFNSFLTMNMRHGNKLVKDGVCTPQDVNVVLRHLGRFMYARHGYLSLLSTIGGDRGLKGGLDLSAKIKMSAISIVFYSLLKKVLFFFKGSRVRRIADFMAKKLQDKVEPPPAQEWIEACGEFEAQVTKNGTLSVPTGLFQACEPMFQRTPYEVGNDPFAIEGPSDKN</sequence>
<dbReference type="Pfam" id="PF02737">
    <property type="entry name" value="3HCDH_N"/>
    <property type="match status" value="1"/>
</dbReference>
<dbReference type="Gene3D" id="3.40.50.720">
    <property type="entry name" value="NAD(P)-binding Rossmann-like Domain"/>
    <property type="match status" value="1"/>
</dbReference>
<organism evidence="3 4">
    <name type="scientific">Seminavis robusta</name>
    <dbReference type="NCBI Taxonomy" id="568900"/>
    <lineage>
        <taxon>Eukaryota</taxon>
        <taxon>Sar</taxon>
        <taxon>Stramenopiles</taxon>
        <taxon>Ochrophyta</taxon>
        <taxon>Bacillariophyta</taxon>
        <taxon>Bacillariophyceae</taxon>
        <taxon>Bacillariophycidae</taxon>
        <taxon>Naviculales</taxon>
        <taxon>Naviculaceae</taxon>
        <taxon>Seminavis</taxon>
    </lineage>
</organism>
<dbReference type="GO" id="GO:0070403">
    <property type="term" value="F:NAD+ binding"/>
    <property type="evidence" value="ECO:0007669"/>
    <property type="project" value="InterPro"/>
</dbReference>
<feature type="domain" description="3-hydroxyacyl-CoA dehydrogenase NAD binding" evidence="2">
    <location>
        <begin position="42"/>
        <end position="223"/>
    </location>
</feature>
<evidence type="ECO:0000313" key="4">
    <source>
        <dbReference type="Proteomes" id="UP001153069"/>
    </source>
</evidence>
<keyword evidence="1" id="KW-0732">Signal</keyword>
<evidence type="ECO:0000256" key="1">
    <source>
        <dbReference type="SAM" id="SignalP"/>
    </source>
</evidence>
<comment type="caution">
    <text evidence="3">The sequence shown here is derived from an EMBL/GenBank/DDBJ whole genome shotgun (WGS) entry which is preliminary data.</text>
</comment>
<accession>A0A9N8HRI1</accession>
<dbReference type="EMBL" id="CAICTM010001322">
    <property type="protein sequence ID" value="CAB9522627.1"/>
    <property type="molecule type" value="Genomic_DNA"/>
</dbReference>
<dbReference type="Proteomes" id="UP001153069">
    <property type="component" value="Unassembled WGS sequence"/>
</dbReference>
<protein>
    <submittedName>
        <fullName evidence="3">L-carnitine dehydrogenase</fullName>
    </submittedName>
</protein>
<dbReference type="PANTHER" id="PTHR48075:SF1">
    <property type="entry name" value="LAMBDA-CRYSTALLIN HOMOLOG"/>
    <property type="match status" value="1"/>
</dbReference>
<dbReference type="GO" id="GO:0006631">
    <property type="term" value="P:fatty acid metabolic process"/>
    <property type="evidence" value="ECO:0007669"/>
    <property type="project" value="InterPro"/>
</dbReference>
<dbReference type="InterPro" id="IPR036291">
    <property type="entry name" value="NAD(P)-bd_dom_sf"/>
</dbReference>
<feature type="chain" id="PRO_5040322844" evidence="1">
    <location>
        <begin position="23"/>
        <end position="395"/>
    </location>
</feature>
<dbReference type="SUPFAM" id="SSF51735">
    <property type="entry name" value="NAD(P)-binding Rossmann-fold domains"/>
    <property type="match status" value="1"/>
</dbReference>
<dbReference type="InterPro" id="IPR006176">
    <property type="entry name" value="3-OHacyl-CoA_DH_NAD-bd"/>
</dbReference>
<name>A0A9N8HRI1_9STRA</name>
<evidence type="ECO:0000259" key="2">
    <source>
        <dbReference type="Pfam" id="PF02737"/>
    </source>
</evidence>
<dbReference type="GO" id="GO:0050104">
    <property type="term" value="F:L-gulonate 3-dehydrogenase activity"/>
    <property type="evidence" value="ECO:0007669"/>
    <property type="project" value="TreeGrafter"/>
</dbReference>